<dbReference type="Pfam" id="PF00233">
    <property type="entry name" value="PDEase_I"/>
    <property type="match status" value="1"/>
</dbReference>
<protein>
    <recommendedName>
        <fullName evidence="8">Phosphodiesterase</fullName>
        <ecNumber evidence="8">3.1.4.-</ecNumber>
    </recommendedName>
</protein>
<evidence type="ECO:0000256" key="1">
    <source>
        <dbReference type="ARBA" id="ARBA00007648"/>
    </source>
</evidence>
<evidence type="ECO:0000313" key="11">
    <source>
        <dbReference type="Proteomes" id="UP000007875"/>
    </source>
</evidence>
<feature type="active site" description="Proton donor" evidence="5">
    <location>
        <position position="501"/>
    </location>
</feature>
<dbReference type="InterPro" id="IPR036971">
    <property type="entry name" value="PDEase_catalytic_dom_sf"/>
</dbReference>
<evidence type="ECO:0000256" key="2">
    <source>
        <dbReference type="ARBA" id="ARBA00022535"/>
    </source>
</evidence>
<dbReference type="PRINTS" id="PR00387">
    <property type="entry name" value="PDIESTERASE1"/>
</dbReference>
<keyword evidence="11" id="KW-1185">Reference proteome</keyword>
<keyword evidence="2" id="KW-0140">cGMP</keyword>
<evidence type="ECO:0000256" key="3">
    <source>
        <dbReference type="ARBA" id="ARBA00022723"/>
    </source>
</evidence>
<sequence>SHKFEADTDHDVNVEDAPVIDERDMIMDLVIDIASDLDVTSVSHRILQNVSILVDADRCSLFLMRERDGEKFLVSRLFNVSKESTLEDNVVVKDEIKMKLGQGIAGMVALTGTTLNIPDAYKDHRFNQSVDKKTGYRTRSILCMPIRDGDKRIVGVAQVINKTEGAFTSKDEKIFASYLGFCGVAIHNAQIFEKVQLENRRNEILLDLARVLFEEQSSLSTVMDTILTHTVSLLSCERASVLLANPSQPENVFEHTFEHVDESTITSNLNFDKNSPQRNKVPLNIAITSYHNNTYYGLGRNISIRYKMNAHNQICTFILRCFKKLHFMETFYCSFEDTELGFTTRSLLCIPIWDSFRQVIGVIQLINKHHRVGPRFTKSDEQILEAFAIFCGLGISNTRMYEETARLAAKQQVILEVLSYHAVASPLETNALLTNDIPSSKSLGILKYEFDDTTLSDLDTVRASVRMFIDLKLVEKFRINHETLCRWVASVKRNYRPVSYHNWRHAFNVCQSCFCMVKTGGLDTVFSDFEKLALLVSCLSHDLDHRGTNNAFQAKIEHPLARLYSTSTMEHHHYNQCLMLLQSDGCEILSHLSSTEYAQVIKLIQHAILSTDLAIYFKKRGEFFNILRSENADWKGNDSHRELLRGMVMTGTDVSAITKPWHLEFQIAQLVAEEFFEQGDIEKTKLHQEPPDMMNRKLKHKLPKMQIGFIDSICLPLYEALSDVEPGLQPLLNGCLDNRRHWEEESLKSENGGT</sequence>
<dbReference type="InterPro" id="IPR023088">
    <property type="entry name" value="PDEase"/>
</dbReference>
<feature type="binding site" evidence="7">
    <location>
        <position position="542"/>
    </location>
    <ligand>
        <name>Zn(2+)</name>
        <dbReference type="ChEBI" id="CHEBI:29105"/>
        <label>2</label>
    </ligand>
</feature>
<dbReference type="Pfam" id="PF01590">
    <property type="entry name" value="GAF"/>
    <property type="match status" value="2"/>
</dbReference>
<dbReference type="PROSITE" id="PS00126">
    <property type="entry name" value="PDEASE_I_1"/>
    <property type="match status" value="1"/>
</dbReference>
<dbReference type="GO" id="GO:0004114">
    <property type="term" value="F:3',5'-cyclic-nucleotide phosphodiesterase activity"/>
    <property type="evidence" value="ECO:0007669"/>
    <property type="project" value="InterPro"/>
</dbReference>
<feature type="binding site" evidence="6">
    <location>
        <begin position="501"/>
        <end position="505"/>
    </location>
    <ligand>
        <name>AMP</name>
        <dbReference type="ChEBI" id="CHEBI:456215"/>
    </ligand>
</feature>
<evidence type="ECO:0000259" key="9">
    <source>
        <dbReference type="PROSITE" id="PS51845"/>
    </source>
</evidence>
<reference evidence="11" key="1">
    <citation type="submission" date="2003-08" db="EMBL/GenBank/DDBJ databases">
        <authorList>
            <person name="Birren B."/>
            <person name="Nusbaum C."/>
            <person name="Abebe A."/>
            <person name="Abouelleil A."/>
            <person name="Adekoya E."/>
            <person name="Ait-zahra M."/>
            <person name="Allen N."/>
            <person name="Allen T."/>
            <person name="An P."/>
            <person name="Anderson M."/>
            <person name="Anderson S."/>
            <person name="Arachchi H."/>
            <person name="Armbruster J."/>
            <person name="Bachantsang P."/>
            <person name="Baldwin J."/>
            <person name="Barry A."/>
            <person name="Bayul T."/>
            <person name="Blitshsteyn B."/>
            <person name="Bloom T."/>
            <person name="Blye J."/>
            <person name="Boguslavskiy L."/>
            <person name="Borowsky M."/>
            <person name="Boukhgalter B."/>
            <person name="Brunache A."/>
            <person name="Butler J."/>
            <person name="Calixte N."/>
            <person name="Calvo S."/>
            <person name="Camarata J."/>
            <person name="Campo K."/>
            <person name="Chang J."/>
            <person name="Cheshatsang Y."/>
            <person name="Citroen M."/>
            <person name="Collymore A."/>
            <person name="Considine T."/>
            <person name="Cook A."/>
            <person name="Cooke P."/>
            <person name="Corum B."/>
            <person name="Cuomo C."/>
            <person name="David R."/>
            <person name="Dawoe T."/>
            <person name="Degray S."/>
            <person name="Dodge S."/>
            <person name="Dooley K."/>
            <person name="Dorje P."/>
            <person name="Dorjee K."/>
            <person name="Dorris L."/>
            <person name="Duffey N."/>
            <person name="Dupes A."/>
            <person name="Elkins T."/>
            <person name="Engels R."/>
            <person name="Erickson J."/>
            <person name="Farina A."/>
            <person name="Faro S."/>
            <person name="Ferreira P."/>
            <person name="Fischer H."/>
            <person name="Fitzgerald M."/>
            <person name="Foley K."/>
            <person name="Gage D."/>
            <person name="Galagan J."/>
            <person name="Gearin G."/>
            <person name="Gnerre S."/>
            <person name="Gnirke A."/>
            <person name="Goyette A."/>
            <person name="Graham J."/>
            <person name="Grandbois E."/>
            <person name="Gyaltsen K."/>
            <person name="Hafez N."/>
            <person name="Hagopian D."/>
            <person name="Hagos B."/>
            <person name="Hall J."/>
            <person name="Hatcher B."/>
            <person name="Heller A."/>
            <person name="Higgins H."/>
            <person name="Honan T."/>
            <person name="Horn A."/>
            <person name="Houde N."/>
            <person name="Hughes L."/>
            <person name="Hulme W."/>
            <person name="Husby E."/>
            <person name="Iliev I."/>
            <person name="Jaffe D."/>
            <person name="Jones C."/>
            <person name="Kamal M."/>
            <person name="Kamat A."/>
            <person name="Kamvysselis M."/>
            <person name="Karlsson E."/>
            <person name="Kells C."/>
            <person name="Kieu A."/>
            <person name="Kisner P."/>
            <person name="Kodira C."/>
            <person name="Kulbokas E."/>
            <person name="Labutti K."/>
            <person name="Lama D."/>
            <person name="Landers T."/>
            <person name="Leger J."/>
            <person name="Levine S."/>
            <person name="Lewis D."/>
            <person name="Lewis T."/>
            <person name="Lindblad-toh K."/>
            <person name="Liu X."/>
            <person name="Lokyitsang T."/>
            <person name="Lokyitsang Y."/>
            <person name="Lucien O."/>
            <person name="Lui A."/>
            <person name="Ma L.J."/>
            <person name="Mabbitt R."/>
            <person name="Macdonald J."/>
            <person name="Maclean C."/>
            <person name="Major J."/>
            <person name="Manning J."/>
            <person name="Marabella R."/>
            <person name="Maru K."/>
            <person name="Matthews C."/>
            <person name="Mauceli E."/>
            <person name="Mccarthy M."/>
            <person name="Mcdonough S."/>
            <person name="Mcghee T."/>
            <person name="Meldrim J."/>
            <person name="Meneus L."/>
            <person name="Mesirov J."/>
            <person name="Mihalev A."/>
            <person name="Mihova T."/>
            <person name="Mikkelsen T."/>
            <person name="Mlenga V."/>
            <person name="Moru K."/>
            <person name="Mozes J."/>
            <person name="Mulrain L."/>
            <person name="Munson G."/>
            <person name="Naylor J."/>
            <person name="Newes C."/>
            <person name="Nguyen C."/>
            <person name="Nguyen N."/>
            <person name="Nguyen T."/>
            <person name="Nicol R."/>
            <person name="Nielsen C."/>
            <person name="Nizzari M."/>
            <person name="Norbu C."/>
            <person name="Norbu N."/>
            <person name="O'donnell P."/>
            <person name="Okoawo O."/>
            <person name="O'leary S."/>
            <person name="Omotosho B."/>
            <person name="O'neill K."/>
            <person name="Osman S."/>
            <person name="Parker S."/>
            <person name="Perrin D."/>
            <person name="Phunkhang P."/>
            <person name="Piqani B."/>
            <person name="Purcell S."/>
            <person name="Rachupka T."/>
            <person name="Ramasamy U."/>
            <person name="Rameau R."/>
            <person name="Ray V."/>
            <person name="Raymond C."/>
            <person name="Retta R."/>
            <person name="Richardson S."/>
            <person name="Rise C."/>
            <person name="Rodriguez J."/>
            <person name="Rogers J."/>
            <person name="Rogov P."/>
            <person name="Rutman M."/>
            <person name="Schupbach R."/>
            <person name="Seaman C."/>
            <person name="Settipalli S."/>
            <person name="Sharpe T."/>
            <person name="Sheridan J."/>
            <person name="Sherpa N."/>
            <person name="Shi J."/>
            <person name="Smirnov S."/>
            <person name="Smith C."/>
            <person name="Sougnez C."/>
            <person name="Spencer B."/>
            <person name="Stalker J."/>
            <person name="Stange-thomann N."/>
            <person name="Stavropoulos S."/>
            <person name="Stetson K."/>
            <person name="Stone C."/>
            <person name="Stone S."/>
            <person name="Stubbs M."/>
            <person name="Talamas J."/>
            <person name="Tchuinga P."/>
            <person name="Tenzing P."/>
            <person name="Tesfaye S."/>
            <person name="Theodore J."/>
            <person name="Thoulutsang Y."/>
            <person name="Topham K."/>
            <person name="Towey S."/>
            <person name="Tsamla T."/>
            <person name="Tsomo N."/>
            <person name="Vallee D."/>
            <person name="Vassiliev H."/>
            <person name="Venkataraman V."/>
            <person name="Vinson J."/>
            <person name="Vo A."/>
            <person name="Wade C."/>
            <person name="Wang S."/>
            <person name="Wangchuk T."/>
            <person name="Wangdi T."/>
            <person name="Whittaker C."/>
            <person name="Wilkinson J."/>
            <person name="Wu Y."/>
            <person name="Wyman D."/>
            <person name="Yadav S."/>
            <person name="Yang S."/>
            <person name="Yang X."/>
            <person name="Yeager S."/>
            <person name="Yee E."/>
            <person name="Young G."/>
            <person name="Zainoun J."/>
            <person name="Zembeck L."/>
            <person name="Zimmer A."/>
            <person name="Zody M."/>
            <person name="Lander E."/>
        </authorList>
    </citation>
    <scope>NUCLEOTIDE SEQUENCE [LARGE SCALE GENOMIC DNA]</scope>
</reference>
<feature type="binding site" evidence="6">
    <location>
        <position position="653"/>
    </location>
    <ligand>
        <name>AMP</name>
        <dbReference type="ChEBI" id="CHEBI:456215"/>
    </ligand>
</feature>
<dbReference type="SUPFAM" id="SSF55781">
    <property type="entry name" value="GAF domain-like"/>
    <property type="match status" value="2"/>
</dbReference>
<dbReference type="EC" id="3.1.4.-" evidence="8"/>
<dbReference type="FunFam" id="3.30.450.40:FF:000015">
    <property type="entry name" value="Phosphodiesterase"/>
    <property type="match status" value="1"/>
</dbReference>
<feature type="binding site" evidence="7">
    <location>
        <position position="653"/>
    </location>
    <ligand>
        <name>Zn(2+)</name>
        <dbReference type="ChEBI" id="CHEBI:29105"/>
        <label>1</label>
    </ligand>
</feature>
<evidence type="ECO:0000256" key="7">
    <source>
        <dbReference type="PIRSR" id="PIRSR623088-3"/>
    </source>
</evidence>
<feature type="binding site" evidence="7">
    <location>
        <position position="505"/>
    </location>
    <ligand>
        <name>Zn(2+)</name>
        <dbReference type="ChEBI" id="CHEBI:29105"/>
        <label>1</label>
    </ligand>
</feature>
<dbReference type="PROSITE" id="PS51845">
    <property type="entry name" value="PDEASE_I_2"/>
    <property type="match status" value="1"/>
</dbReference>
<dbReference type="HOGENOM" id="CLU_006980_3_1_1"/>
<evidence type="ECO:0000256" key="4">
    <source>
        <dbReference type="ARBA" id="ARBA00022801"/>
    </source>
</evidence>
<feature type="binding site" evidence="6">
    <location>
        <position position="706"/>
    </location>
    <ligand>
        <name>AMP</name>
        <dbReference type="ChEBI" id="CHEBI:456215"/>
    </ligand>
</feature>
<dbReference type="InterPro" id="IPR003607">
    <property type="entry name" value="HD/PDEase_dom"/>
</dbReference>
<dbReference type="FunFam" id="1.10.1300.10:FF:000003">
    <property type="entry name" value="Phosphodiesterase"/>
    <property type="match status" value="1"/>
</dbReference>
<dbReference type="GO" id="GO:0046872">
    <property type="term" value="F:metal ion binding"/>
    <property type="evidence" value="ECO:0007669"/>
    <property type="project" value="UniProtKB-KW"/>
</dbReference>
<dbReference type="InterPro" id="IPR023174">
    <property type="entry name" value="PDEase_CS"/>
</dbReference>
<dbReference type="InterPro" id="IPR003018">
    <property type="entry name" value="GAF"/>
</dbReference>
<keyword evidence="4 8" id="KW-0378">Hydrolase</keyword>
<feature type="binding site" evidence="7">
    <location>
        <position position="541"/>
    </location>
    <ligand>
        <name>Zn(2+)</name>
        <dbReference type="ChEBI" id="CHEBI:29105"/>
        <label>1</label>
    </ligand>
</feature>
<reference evidence="10" key="3">
    <citation type="submission" date="2025-09" db="UniProtKB">
        <authorList>
            <consortium name="Ensembl"/>
        </authorList>
    </citation>
    <scope>IDENTIFICATION</scope>
</reference>
<keyword evidence="3 7" id="KW-0479">Metal-binding</keyword>
<dbReference type="Proteomes" id="UP000007875">
    <property type="component" value="Unassembled WGS sequence"/>
</dbReference>
<reference evidence="10" key="2">
    <citation type="submission" date="2025-08" db="UniProtKB">
        <authorList>
            <consortium name="Ensembl"/>
        </authorList>
    </citation>
    <scope>IDENTIFICATION</scope>
</reference>
<comment type="cofactor">
    <cofactor evidence="8">
        <name>a divalent metal cation</name>
        <dbReference type="ChEBI" id="CHEBI:60240"/>
    </cofactor>
    <text evidence="8">Binds 2 divalent metal cations per subunit. Site 1 may preferentially bind zinc ions, while site 2 has a preference for magnesium and/or manganese ions.</text>
</comment>
<proteinExistence type="inferred from homology"/>
<dbReference type="SMART" id="SM00065">
    <property type="entry name" value="GAF"/>
    <property type="match status" value="2"/>
</dbReference>
<dbReference type="CDD" id="cd00077">
    <property type="entry name" value="HDc"/>
    <property type="match status" value="1"/>
</dbReference>
<dbReference type="InterPro" id="IPR002073">
    <property type="entry name" value="PDEase_catalytic_dom"/>
</dbReference>
<dbReference type="Ensembl" id="ENSCSAVT00000009410.1">
    <property type="protein sequence ID" value="ENSCSAVP00000009293.1"/>
    <property type="gene ID" value="ENSCSAVG00000005480.1"/>
</dbReference>
<dbReference type="AlphaFoldDB" id="H2YVD3"/>
<dbReference type="PANTHER" id="PTHR11347">
    <property type="entry name" value="CYCLIC NUCLEOTIDE PHOSPHODIESTERASE"/>
    <property type="match status" value="1"/>
</dbReference>
<dbReference type="Gene3D" id="1.10.1300.10">
    <property type="entry name" value="3'5'-cyclic nucleotide phosphodiesterase, catalytic domain"/>
    <property type="match status" value="1"/>
</dbReference>
<evidence type="ECO:0000313" key="10">
    <source>
        <dbReference type="Ensembl" id="ENSCSAVP00000009293.1"/>
    </source>
</evidence>
<evidence type="ECO:0000256" key="5">
    <source>
        <dbReference type="PIRSR" id="PIRSR623088-1"/>
    </source>
</evidence>
<feature type="binding site" evidence="6">
    <location>
        <position position="542"/>
    </location>
    <ligand>
        <name>AMP</name>
        <dbReference type="ChEBI" id="CHEBI:456215"/>
    </ligand>
</feature>
<name>H2YVD3_CIOSA</name>
<dbReference type="SMART" id="SM00471">
    <property type="entry name" value="HDc"/>
    <property type="match status" value="1"/>
</dbReference>
<dbReference type="GO" id="GO:0007165">
    <property type="term" value="P:signal transduction"/>
    <property type="evidence" value="ECO:0007669"/>
    <property type="project" value="InterPro"/>
</dbReference>
<evidence type="ECO:0000256" key="8">
    <source>
        <dbReference type="RuleBase" id="RU363067"/>
    </source>
</evidence>
<dbReference type="Gene3D" id="3.30.450.40">
    <property type="match status" value="2"/>
</dbReference>
<dbReference type="GeneTree" id="ENSGT00940000167676"/>
<organism evidence="10 11">
    <name type="scientific">Ciona savignyi</name>
    <name type="common">Pacific transparent sea squirt</name>
    <dbReference type="NCBI Taxonomy" id="51511"/>
    <lineage>
        <taxon>Eukaryota</taxon>
        <taxon>Metazoa</taxon>
        <taxon>Chordata</taxon>
        <taxon>Tunicata</taxon>
        <taxon>Ascidiacea</taxon>
        <taxon>Phlebobranchia</taxon>
        <taxon>Cionidae</taxon>
        <taxon>Ciona</taxon>
    </lineage>
</organism>
<comment type="similarity">
    <text evidence="1 8">Belongs to the cyclic nucleotide phosphodiesterase family.</text>
</comment>
<feature type="binding site" evidence="7">
    <location>
        <position position="542"/>
    </location>
    <ligand>
        <name>Zn(2+)</name>
        <dbReference type="ChEBI" id="CHEBI:29105"/>
        <label>1</label>
    </ligand>
</feature>
<accession>H2YVD3</accession>
<dbReference type="InterPro" id="IPR029016">
    <property type="entry name" value="GAF-like_dom_sf"/>
</dbReference>
<dbReference type="SUPFAM" id="SSF109604">
    <property type="entry name" value="HD-domain/PDEase-like"/>
    <property type="match status" value="1"/>
</dbReference>
<feature type="domain" description="PDEase" evidence="9">
    <location>
        <begin position="425"/>
        <end position="749"/>
    </location>
</feature>
<evidence type="ECO:0000256" key="6">
    <source>
        <dbReference type="PIRSR" id="PIRSR623088-2"/>
    </source>
</evidence>